<evidence type="ECO:0000313" key="3">
    <source>
        <dbReference type="Proteomes" id="UP001154114"/>
    </source>
</evidence>
<dbReference type="AlphaFoldDB" id="A0A9P0BTY4"/>
<dbReference type="SMART" id="SM00516">
    <property type="entry name" value="SEC14"/>
    <property type="match status" value="1"/>
</dbReference>
<dbReference type="GO" id="GO:1902936">
    <property type="term" value="F:phosphatidylinositol bisphosphate binding"/>
    <property type="evidence" value="ECO:0007669"/>
    <property type="project" value="TreeGrafter"/>
</dbReference>
<dbReference type="Pfam" id="PF00650">
    <property type="entry name" value="CRAL_TRIO"/>
    <property type="match status" value="1"/>
</dbReference>
<evidence type="ECO:0000259" key="1">
    <source>
        <dbReference type="PROSITE" id="PS50191"/>
    </source>
</evidence>
<dbReference type="Gene3D" id="3.40.525.10">
    <property type="entry name" value="CRAL-TRIO lipid binding domain"/>
    <property type="match status" value="1"/>
</dbReference>
<dbReference type="PANTHER" id="PTHR10174">
    <property type="entry name" value="ALPHA-TOCOPHEROL TRANSFER PROTEIN-RELATED"/>
    <property type="match status" value="1"/>
</dbReference>
<dbReference type="Proteomes" id="UP001154114">
    <property type="component" value="Chromosome 21"/>
</dbReference>
<dbReference type="EMBL" id="LR824024">
    <property type="protein sequence ID" value="CAH0595257.1"/>
    <property type="molecule type" value="Genomic_DNA"/>
</dbReference>
<dbReference type="SUPFAM" id="SSF52087">
    <property type="entry name" value="CRAL/TRIO domain"/>
    <property type="match status" value="1"/>
</dbReference>
<dbReference type="PROSITE" id="PS50191">
    <property type="entry name" value="CRAL_TRIO"/>
    <property type="match status" value="1"/>
</dbReference>
<dbReference type="CDD" id="cd00170">
    <property type="entry name" value="SEC14"/>
    <property type="match status" value="1"/>
</dbReference>
<feature type="domain" description="CRAL-TRIO" evidence="1">
    <location>
        <begin position="112"/>
        <end position="254"/>
    </location>
</feature>
<dbReference type="SUPFAM" id="SSF46938">
    <property type="entry name" value="CRAL/TRIO N-terminal domain"/>
    <property type="match status" value="1"/>
</dbReference>
<dbReference type="OrthoDB" id="6736570at2759"/>
<reference evidence="2" key="1">
    <citation type="submission" date="2021-12" db="EMBL/GenBank/DDBJ databases">
        <authorList>
            <person name="King R."/>
        </authorList>
    </citation>
    <scope>NUCLEOTIDE SEQUENCE</scope>
</reference>
<gene>
    <name evidence="2" type="ORF">CINC_LOCUS6651</name>
</gene>
<organism evidence="2 3">
    <name type="scientific">Chrysodeixis includens</name>
    <name type="common">Soybean looper</name>
    <name type="synonym">Pseudoplusia includens</name>
    <dbReference type="NCBI Taxonomy" id="689277"/>
    <lineage>
        <taxon>Eukaryota</taxon>
        <taxon>Metazoa</taxon>
        <taxon>Ecdysozoa</taxon>
        <taxon>Arthropoda</taxon>
        <taxon>Hexapoda</taxon>
        <taxon>Insecta</taxon>
        <taxon>Pterygota</taxon>
        <taxon>Neoptera</taxon>
        <taxon>Endopterygota</taxon>
        <taxon>Lepidoptera</taxon>
        <taxon>Glossata</taxon>
        <taxon>Ditrysia</taxon>
        <taxon>Noctuoidea</taxon>
        <taxon>Noctuidae</taxon>
        <taxon>Plusiinae</taxon>
        <taxon>Chrysodeixis</taxon>
    </lineage>
</organism>
<sequence length="301" mass="35387">MPVELEYDYNETTAAMDKFSQADINELRQWTLKLDKSKYVPKDLTDKQLVLFYNACYGEMDKTKACIEKYYSCRKNAPELFDNRVLKTEELKLSADVLEFSVLPGKSCQGYDIIYHRLHDTEPSKYNLESGCKLLFMTVDLCLTKRGPQPGYMFLFDMRGVKFGHLTRVSLSTLRKFFQYVQEAMPVRMRAIHVLNTEPVLDKLMLLIRPFMDKKFFDMLKFHNKNEDMEKFYETVVPRSVLPPDYGGTLPDTQTLHKKCIQQLQLLEPYFKAEEEQRIAALPDKKREKAMERAFKNLDID</sequence>
<dbReference type="GO" id="GO:0016020">
    <property type="term" value="C:membrane"/>
    <property type="evidence" value="ECO:0007669"/>
    <property type="project" value="TreeGrafter"/>
</dbReference>
<accession>A0A9P0BTY4</accession>
<dbReference type="InterPro" id="IPR036865">
    <property type="entry name" value="CRAL-TRIO_dom_sf"/>
</dbReference>
<dbReference type="PRINTS" id="PR00180">
    <property type="entry name" value="CRETINALDHBP"/>
</dbReference>
<evidence type="ECO:0000313" key="2">
    <source>
        <dbReference type="EMBL" id="CAH0595257.1"/>
    </source>
</evidence>
<protein>
    <recommendedName>
        <fullName evidence="1">CRAL-TRIO domain-containing protein</fullName>
    </recommendedName>
</protein>
<proteinExistence type="predicted"/>
<name>A0A9P0BTY4_CHRIL</name>
<dbReference type="InterPro" id="IPR001251">
    <property type="entry name" value="CRAL-TRIO_dom"/>
</dbReference>
<dbReference type="InterPro" id="IPR036273">
    <property type="entry name" value="CRAL/TRIO_N_dom_sf"/>
</dbReference>
<keyword evidence="3" id="KW-1185">Reference proteome</keyword>
<dbReference type="PANTHER" id="PTHR10174:SF213">
    <property type="entry name" value="CRAL-TRIO DOMAIN-CONTAINING PROTEIN"/>
    <property type="match status" value="1"/>
</dbReference>